<protein>
    <submittedName>
        <fullName evidence="1">Uncharacterized protein</fullName>
    </submittedName>
</protein>
<dbReference type="Proteomes" id="UP000266743">
    <property type="component" value="Chromosome 9"/>
</dbReference>
<accession>A0A3L6L321</accession>
<reference evidence="1" key="1">
    <citation type="submission" date="2018-09" db="EMBL/GenBank/DDBJ databases">
        <title>whole genome sequence of T. equiperdum IVM-t1 strain.</title>
        <authorList>
            <person name="Suganuma K."/>
        </authorList>
    </citation>
    <scope>NUCLEOTIDE SEQUENCE [LARGE SCALE GENOMIC DNA]</scope>
    <source>
        <strain evidence="1">IVM-t1</strain>
    </source>
</reference>
<evidence type="ECO:0000313" key="1">
    <source>
        <dbReference type="EMBL" id="RHW70556.1"/>
    </source>
</evidence>
<dbReference type="EMBL" id="QSBY01000009">
    <property type="protein sequence ID" value="RHW70556.1"/>
    <property type="molecule type" value="Genomic_DNA"/>
</dbReference>
<organism evidence="1">
    <name type="scientific">Trypanosoma brucei equiperdum</name>
    <dbReference type="NCBI Taxonomy" id="630700"/>
    <lineage>
        <taxon>Eukaryota</taxon>
        <taxon>Discoba</taxon>
        <taxon>Euglenozoa</taxon>
        <taxon>Kinetoplastea</taxon>
        <taxon>Metakinetoplastina</taxon>
        <taxon>Trypanosomatida</taxon>
        <taxon>Trypanosomatidae</taxon>
        <taxon>Trypanosoma</taxon>
    </lineage>
</organism>
<proteinExistence type="predicted"/>
<dbReference type="AlphaFoldDB" id="A0A3L6L321"/>
<name>A0A3L6L321_9TRYP</name>
<sequence length="154" mass="16807">MTFVDSVSLIPSLWCSAGVRRICHVHRTSFQEQFINRRACTSARLVSGHFGIEHNEMTGKGDSPPRTCRTRGADTVTQLLRHKGDGEVAVADMSILTGGRAHCALRKSLRTHTSCAQVEGGDNFGREVCRLAPQWHTEILWVKSTGTGGSTEGT</sequence>
<gene>
    <name evidence="1" type="ORF">DPX39_090064900</name>
</gene>
<comment type="caution">
    <text evidence="1">The sequence shown here is derived from an EMBL/GenBank/DDBJ whole genome shotgun (WGS) entry which is preliminary data.</text>
</comment>